<dbReference type="EMBL" id="CP045096">
    <property type="protein sequence ID" value="QFQ96956.1"/>
    <property type="molecule type" value="Genomic_DNA"/>
</dbReference>
<evidence type="ECO:0000313" key="1">
    <source>
        <dbReference type="EMBL" id="QFQ96956.1"/>
    </source>
</evidence>
<proteinExistence type="predicted"/>
<reference evidence="1 2" key="1">
    <citation type="submission" date="2019-10" db="EMBL/GenBank/DDBJ databases">
        <title>Streptomyces sp. strain GY16 isolated from leaves of Broussonetia papyrifera.</title>
        <authorList>
            <person name="Mo P."/>
        </authorList>
    </citation>
    <scope>NUCLEOTIDE SEQUENCE [LARGE SCALE GENOMIC DNA]</scope>
    <source>
        <strain evidence="1 2">GY16</strain>
    </source>
</reference>
<gene>
    <name evidence="1" type="ORF">F9278_12865</name>
</gene>
<protein>
    <submittedName>
        <fullName evidence="1">Uncharacterized protein</fullName>
    </submittedName>
</protein>
<dbReference type="KEGG" id="sphv:F9278_12865"/>
<sequence>MRLEGEPVVAARMLLLNEVRFEPDAVYELERPLLLLPGDEVHRHGQRVVVRRAVGRVESPAGHWEPWCWDWRLL</sequence>
<name>A0A5P8K1N8_9ACTN</name>
<accession>A0A5P8K1N8</accession>
<dbReference type="AlphaFoldDB" id="A0A5P8K1N8"/>
<keyword evidence="2" id="KW-1185">Reference proteome</keyword>
<evidence type="ECO:0000313" key="2">
    <source>
        <dbReference type="Proteomes" id="UP000327294"/>
    </source>
</evidence>
<organism evidence="1 2">
    <name type="scientific">Streptomyces phaeolivaceus</name>
    <dbReference type="NCBI Taxonomy" id="2653200"/>
    <lineage>
        <taxon>Bacteria</taxon>
        <taxon>Bacillati</taxon>
        <taxon>Actinomycetota</taxon>
        <taxon>Actinomycetes</taxon>
        <taxon>Kitasatosporales</taxon>
        <taxon>Streptomycetaceae</taxon>
        <taxon>Streptomyces</taxon>
    </lineage>
</organism>
<dbReference type="Proteomes" id="UP000327294">
    <property type="component" value="Chromosome"/>
</dbReference>
<dbReference type="RefSeq" id="WP_152168444.1">
    <property type="nucleotide sequence ID" value="NZ_CP045096.1"/>
</dbReference>